<dbReference type="Proteomes" id="UP000295210">
    <property type="component" value="Unassembled WGS sequence"/>
</dbReference>
<gene>
    <name evidence="2" type="ORF">C7378_1838</name>
</gene>
<accession>A0A4R1L7M1</accession>
<evidence type="ECO:0000256" key="1">
    <source>
        <dbReference type="SAM" id="SignalP"/>
    </source>
</evidence>
<dbReference type="EMBL" id="SMGK01000002">
    <property type="protein sequence ID" value="TCK74216.1"/>
    <property type="molecule type" value="Genomic_DNA"/>
</dbReference>
<dbReference type="PANTHER" id="PTHR37953">
    <property type="entry name" value="UPF0127 PROTEIN MJ1496"/>
    <property type="match status" value="1"/>
</dbReference>
<feature type="signal peptide" evidence="1">
    <location>
        <begin position="1"/>
        <end position="20"/>
    </location>
</feature>
<dbReference type="PANTHER" id="PTHR37953:SF1">
    <property type="entry name" value="UPF0127 PROTEIN MJ1496"/>
    <property type="match status" value="1"/>
</dbReference>
<dbReference type="RefSeq" id="WP_165876722.1">
    <property type="nucleotide sequence ID" value="NZ_SMGK01000002.1"/>
</dbReference>
<proteinExistence type="predicted"/>
<keyword evidence="3" id="KW-1185">Reference proteome</keyword>
<protein>
    <recommendedName>
        <fullName evidence="4">DUF192 domain-containing protein</fullName>
    </recommendedName>
</protein>
<sequence length="165" mass="17891">MLLPLTLSTGLLCGAVLLVAAQEPEIPRVAPRPANTLIMLPDGSTVHAELALTKPEQEYGLMGRTKLPDGRGMLFVHQHLADHGYWMYHCKIGLDIVWMDADHRIVELSPDTPPCRGKYTSCASYGGHEPSLYVLELPVGSIKEHSLAVGQTINFSAPQAALGQP</sequence>
<dbReference type="AlphaFoldDB" id="A0A4R1L7M1"/>
<evidence type="ECO:0000313" key="2">
    <source>
        <dbReference type="EMBL" id="TCK74216.1"/>
    </source>
</evidence>
<keyword evidence="1" id="KW-0732">Signal</keyword>
<evidence type="ECO:0008006" key="4">
    <source>
        <dbReference type="Google" id="ProtNLM"/>
    </source>
</evidence>
<dbReference type="Pfam" id="PF02643">
    <property type="entry name" value="DUF192"/>
    <property type="match status" value="1"/>
</dbReference>
<dbReference type="Gene3D" id="2.60.120.1140">
    <property type="entry name" value="Protein of unknown function DUF192"/>
    <property type="match status" value="1"/>
</dbReference>
<dbReference type="InterPro" id="IPR038695">
    <property type="entry name" value="Saro_0823-like_sf"/>
</dbReference>
<feature type="chain" id="PRO_5020226832" description="DUF192 domain-containing protein" evidence="1">
    <location>
        <begin position="21"/>
        <end position="165"/>
    </location>
</feature>
<evidence type="ECO:0000313" key="3">
    <source>
        <dbReference type="Proteomes" id="UP000295210"/>
    </source>
</evidence>
<name>A0A4R1L7M1_9BACT</name>
<organism evidence="2 3">
    <name type="scientific">Acidipila rosea</name>
    <dbReference type="NCBI Taxonomy" id="768535"/>
    <lineage>
        <taxon>Bacteria</taxon>
        <taxon>Pseudomonadati</taxon>
        <taxon>Acidobacteriota</taxon>
        <taxon>Terriglobia</taxon>
        <taxon>Terriglobales</taxon>
        <taxon>Acidobacteriaceae</taxon>
        <taxon>Acidipila</taxon>
    </lineage>
</organism>
<comment type="caution">
    <text evidence="2">The sequence shown here is derived from an EMBL/GenBank/DDBJ whole genome shotgun (WGS) entry which is preliminary data.</text>
</comment>
<reference evidence="2 3" key="1">
    <citation type="submission" date="2019-03" db="EMBL/GenBank/DDBJ databases">
        <title>Genomic Encyclopedia of Type Strains, Phase IV (KMG-IV): sequencing the most valuable type-strain genomes for metagenomic binning, comparative biology and taxonomic classification.</title>
        <authorList>
            <person name="Goeker M."/>
        </authorList>
    </citation>
    <scope>NUCLEOTIDE SEQUENCE [LARGE SCALE GENOMIC DNA]</scope>
    <source>
        <strain evidence="2 3">DSM 103428</strain>
    </source>
</reference>
<dbReference type="InterPro" id="IPR003795">
    <property type="entry name" value="DUF192"/>
</dbReference>